<dbReference type="EMBL" id="JAVIZJ010000012">
    <property type="protein sequence ID" value="MDR6211782.1"/>
    <property type="molecule type" value="Genomic_DNA"/>
</dbReference>
<keyword evidence="1" id="KW-0436">Ligase</keyword>
<organism evidence="1 2">
    <name type="scientific">Nocardioides zeae</name>
    <dbReference type="NCBI Taxonomy" id="1457234"/>
    <lineage>
        <taxon>Bacteria</taxon>
        <taxon>Bacillati</taxon>
        <taxon>Actinomycetota</taxon>
        <taxon>Actinomycetes</taxon>
        <taxon>Propionibacteriales</taxon>
        <taxon>Nocardioidaceae</taxon>
        <taxon>Nocardioides</taxon>
    </lineage>
</organism>
<keyword evidence="2" id="KW-1185">Reference proteome</keyword>
<accession>A0ACC6IMB2</accession>
<sequence>MRRGSSTATAPTLGGTAALNAISTPETDTPTSASTSTAPAPTFVDDRLAWWAQQTPDAPAMTYRQRTWTWAQWDERVRRLAGALAAAGIGRGDVVSFLDKNHPACVELSLAAGSLGAANAIVNWRSAGDEVDYAVNDSGARILVVGAELMPTIEAIRDRLTNVERIVVVTPDGATEDGEPDEYEAWLAASEPRGRAADVAPDDTCLVMYSSGTTGRPKGVMLTHRNMVSHTVNAHDGWDFEPGDVSLVAMPLFHVGGSSYVLFGIHDGIPSIMTREPDGASLAGAILGGANKTFLVPAVLAQVLQSGPDAIKLFGALTAYTYGAAPMPPPLLRAAMQAWPGTDFIQVYGLTEVAGVATHLMPDHHRDAAHPERLVSAGVALPEMEVRVVDPTGADVPTGESGEIWLRGPQVMKGYLNKPEETAKVLTADGWFRTGDVGRFDDGGFLFVHDRIKDMIISGGENIYSPEVERVLAEHPAVLECAVIGVPDDRWGETVKAVVALKPDTSATEEEIIAFCRERLAGFKCPRSVDVLPALPRNPTGKILKRDLRSPYWEGRGSAIV</sequence>
<protein>
    <submittedName>
        <fullName evidence="1">Acyl-CoA synthetase (AMP-forming)/AMP-acid ligase II</fullName>
    </submittedName>
</protein>
<reference evidence="1" key="1">
    <citation type="submission" date="2023-08" db="EMBL/GenBank/DDBJ databases">
        <title>Functional and genomic diversity of the sorghum phyllosphere microbiome.</title>
        <authorList>
            <person name="Shade A."/>
        </authorList>
    </citation>
    <scope>NUCLEOTIDE SEQUENCE</scope>
    <source>
        <strain evidence="1">SORGH_AS_0885</strain>
    </source>
</reference>
<dbReference type="Proteomes" id="UP001261666">
    <property type="component" value="Unassembled WGS sequence"/>
</dbReference>
<comment type="caution">
    <text evidence="1">The sequence shown here is derived from an EMBL/GenBank/DDBJ whole genome shotgun (WGS) entry which is preliminary data.</text>
</comment>
<gene>
    <name evidence="1" type="ORF">QE364_003510</name>
</gene>
<evidence type="ECO:0000313" key="2">
    <source>
        <dbReference type="Proteomes" id="UP001261666"/>
    </source>
</evidence>
<evidence type="ECO:0000313" key="1">
    <source>
        <dbReference type="EMBL" id="MDR6211782.1"/>
    </source>
</evidence>
<proteinExistence type="predicted"/>
<name>A0ACC6IMB2_9ACTN</name>